<gene>
    <name evidence="4" type="ORF">EV356DRAFT_448623</name>
</gene>
<dbReference type="GO" id="GO:0016616">
    <property type="term" value="F:oxidoreductase activity, acting on the CH-OH group of donors, NAD or NADP as acceptor"/>
    <property type="evidence" value="ECO:0007669"/>
    <property type="project" value="TreeGrafter"/>
</dbReference>
<evidence type="ECO:0000256" key="1">
    <source>
        <dbReference type="ARBA" id="ARBA00006484"/>
    </source>
</evidence>
<dbReference type="Proteomes" id="UP000800092">
    <property type="component" value="Unassembled WGS sequence"/>
</dbReference>
<sequence>MGLAVARALADRGGWILHIIDINAKIGEKVATTLSNSTFHAANVYNYGALASAFQTIFNSSGRCLDFVFANAGVIEQADFYAQHPEIDEPPPDPDLLSIDVDLKGVILTSYLALHYFRKSPHKGEGANLIMTASCGSFYPADFSPMYTAAKHGVVGFVRSIATHFHLDGIRVNAICPGVVETNLVGEGGWDNFPKHSFTPMEMVCKVVLLLVDGEGLCDANDKKVAAEKTYGVTVEICLTNYYIRTPIEFCDDAMRELMEATSVEKQKGGVIKN</sequence>
<dbReference type="InterPro" id="IPR036291">
    <property type="entry name" value="NAD(P)-bd_dom_sf"/>
</dbReference>
<evidence type="ECO:0000256" key="3">
    <source>
        <dbReference type="ARBA" id="ARBA00023002"/>
    </source>
</evidence>
<keyword evidence="3" id="KW-0560">Oxidoreductase</keyword>
<dbReference type="PROSITE" id="PS00061">
    <property type="entry name" value="ADH_SHORT"/>
    <property type="match status" value="1"/>
</dbReference>
<keyword evidence="5" id="KW-1185">Reference proteome</keyword>
<dbReference type="PANTHER" id="PTHR44229">
    <property type="entry name" value="15-HYDROXYPROSTAGLANDIN DEHYDROGENASE [NAD(+)]"/>
    <property type="match status" value="1"/>
</dbReference>
<accession>A0A6A6H5R8</accession>
<dbReference type="OrthoDB" id="37659at2759"/>
<evidence type="ECO:0000313" key="5">
    <source>
        <dbReference type="Proteomes" id="UP000800092"/>
    </source>
</evidence>
<organism evidence="4 5">
    <name type="scientific">Viridothelium virens</name>
    <name type="common">Speckled blister lichen</name>
    <name type="synonym">Trypethelium virens</name>
    <dbReference type="NCBI Taxonomy" id="1048519"/>
    <lineage>
        <taxon>Eukaryota</taxon>
        <taxon>Fungi</taxon>
        <taxon>Dikarya</taxon>
        <taxon>Ascomycota</taxon>
        <taxon>Pezizomycotina</taxon>
        <taxon>Dothideomycetes</taxon>
        <taxon>Dothideomycetes incertae sedis</taxon>
        <taxon>Trypetheliales</taxon>
        <taxon>Trypetheliaceae</taxon>
        <taxon>Viridothelium</taxon>
    </lineage>
</organism>
<protein>
    <submittedName>
        <fullName evidence="4">NAD(P)-binding protein</fullName>
    </submittedName>
</protein>
<dbReference type="SUPFAM" id="SSF51735">
    <property type="entry name" value="NAD(P)-binding Rossmann-fold domains"/>
    <property type="match status" value="1"/>
</dbReference>
<dbReference type="GO" id="GO:0005737">
    <property type="term" value="C:cytoplasm"/>
    <property type="evidence" value="ECO:0007669"/>
    <property type="project" value="TreeGrafter"/>
</dbReference>
<dbReference type="AlphaFoldDB" id="A0A6A6H5R8"/>
<dbReference type="InterPro" id="IPR002347">
    <property type="entry name" value="SDR_fam"/>
</dbReference>
<proteinExistence type="inferred from homology"/>
<dbReference type="Gene3D" id="3.40.50.720">
    <property type="entry name" value="NAD(P)-binding Rossmann-like Domain"/>
    <property type="match status" value="1"/>
</dbReference>
<comment type="similarity">
    <text evidence="1">Belongs to the short-chain dehydrogenases/reductases (SDR) family.</text>
</comment>
<dbReference type="PRINTS" id="PR00081">
    <property type="entry name" value="GDHRDH"/>
</dbReference>
<evidence type="ECO:0000256" key="2">
    <source>
        <dbReference type="ARBA" id="ARBA00022857"/>
    </source>
</evidence>
<dbReference type="InterPro" id="IPR020904">
    <property type="entry name" value="Sc_DH/Rdtase_CS"/>
</dbReference>
<name>A0A6A6H5R8_VIRVR</name>
<keyword evidence="2" id="KW-0521">NADP</keyword>
<dbReference type="PANTHER" id="PTHR44229:SF4">
    <property type="entry name" value="15-HYDROXYPROSTAGLANDIN DEHYDROGENASE [NAD(+)]"/>
    <property type="match status" value="1"/>
</dbReference>
<evidence type="ECO:0000313" key="4">
    <source>
        <dbReference type="EMBL" id="KAF2233335.1"/>
    </source>
</evidence>
<reference evidence="4" key="1">
    <citation type="journal article" date="2020" name="Stud. Mycol.">
        <title>101 Dothideomycetes genomes: a test case for predicting lifestyles and emergence of pathogens.</title>
        <authorList>
            <person name="Haridas S."/>
            <person name="Albert R."/>
            <person name="Binder M."/>
            <person name="Bloem J."/>
            <person name="Labutti K."/>
            <person name="Salamov A."/>
            <person name="Andreopoulos B."/>
            <person name="Baker S."/>
            <person name="Barry K."/>
            <person name="Bills G."/>
            <person name="Bluhm B."/>
            <person name="Cannon C."/>
            <person name="Castanera R."/>
            <person name="Culley D."/>
            <person name="Daum C."/>
            <person name="Ezra D."/>
            <person name="Gonzalez J."/>
            <person name="Henrissat B."/>
            <person name="Kuo A."/>
            <person name="Liang C."/>
            <person name="Lipzen A."/>
            <person name="Lutzoni F."/>
            <person name="Magnuson J."/>
            <person name="Mondo S."/>
            <person name="Nolan M."/>
            <person name="Ohm R."/>
            <person name="Pangilinan J."/>
            <person name="Park H.-J."/>
            <person name="Ramirez L."/>
            <person name="Alfaro M."/>
            <person name="Sun H."/>
            <person name="Tritt A."/>
            <person name="Yoshinaga Y."/>
            <person name="Zwiers L.-H."/>
            <person name="Turgeon B."/>
            <person name="Goodwin S."/>
            <person name="Spatafora J."/>
            <person name="Crous P."/>
            <person name="Grigoriev I."/>
        </authorList>
    </citation>
    <scope>NUCLEOTIDE SEQUENCE</scope>
    <source>
        <strain evidence="4">Tuck. ex Michener</strain>
    </source>
</reference>
<dbReference type="Pfam" id="PF00106">
    <property type="entry name" value="adh_short"/>
    <property type="match status" value="1"/>
</dbReference>
<dbReference type="EMBL" id="ML991807">
    <property type="protein sequence ID" value="KAF2233335.1"/>
    <property type="molecule type" value="Genomic_DNA"/>
</dbReference>